<gene>
    <name evidence="2" type="ORF">Q760_15645</name>
</gene>
<dbReference type="AlphaFoldDB" id="A0A0A0B7E4"/>
<protein>
    <submittedName>
        <fullName evidence="2">Uncharacterized protein</fullName>
    </submittedName>
</protein>
<accession>A0A0A0B7E4</accession>
<dbReference type="Proteomes" id="UP000029833">
    <property type="component" value="Unassembled WGS sequence"/>
</dbReference>
<evidence type="ECO:0000256" key="1">
    <source>
        <dbReference type="SAM" id="MobiDB-lite"/>
    </source>
</evidence>
<organism evidence="2 3">
    <name type="scientific">Cellulomonas cellasea DSM 20118</name>
    <dbReference type="NCBI Taxonomy" id="1408250"/>
    <lineage>
        <taxon>Bacteria</taxon>
        <taxon>Bacillati</taxon>
        <taxon>Actinomycetota</taxon>
        <taxon>Actinomycetes</taxon>
        <taxon>Micrococcales</taxon>
        <taxon>Cellulomonadaceae</taxon>
        <taxon>Cellulomonas</taxon>
    </lineage>
</organism>
<evidence type="ECO:0000313" key="3">
    <source>
        <dbReference type="Proteomes" id="UP000029833"/>
    </source>
</evidence>
<proteinExistence type="predicted"/>
<evidence type="ECO:0000313" key="2">
    <source>
        <dbReference type="EMBL" id="KGM02082.1"/>
    </source>
</evidence>
<keyword evidence="3" id="KW-1185">Reference proteome</keyword>
<name>A0A0A0B7E4_9CELL</name>
<dbReference type="EMBL" id="AXNT01000067">
    <property type="protein sequence ID" value="KGM02082.1"/>
    <property type="molecule type" value="Genomic_DNA"/>
</dbReference>
<sequence length="29" mass="3156">MTDAPHVPARHDDPRAPQPAPRPLDGSRP</sequence>
<comment type="caution">
    <text evidence="2">The sequence shown here is derived from an EMBL/GenBank/DDBJ whole genome shotgun (WGS) entry which is preliminary data.</text>
</comment>
<feature type="region of interest" description="Disordered" evidence="1">
    <location>
        <begin position="1"/>
        <end position="29"/>
    </location>
</feature>
<dbReference type="STRING" id="1408250.Q760_15645"/>
<reference evidence="2 3" key="1">
    <citation type="submission" date="2013-10" db="EMBL/GenBank/DDBJ databases">
        <authorList>
            <person name="Wang G."/>
            <person name="Zhuang W."/>
        </authorList>
    </citation>
    <scope>NUCLEOTIDE SEQUENCE [LARGE SCALE GENOMIC DNA]</scope>
    <source>
        <strain evidence="2 3">DSM 20118</strain>
    </source>
</reference>